<accession>Q4W4Y9</accession>
<dbReference type="PaxDb" id="6239-T07H3.7"/>
<feature type="signal peptide" evidence="2">
    <location>
        <begin position="1"/>
        <end position="17"/>
    </location>
</feature>
<keyword evidence="4" id="KW-1185">Reference proteome</keyword>
<dbReference type="WormBase" id="T07H3.7">
    <property type="protein sequence ID" value="CE38727"/>
    <property type="gene ID" value="WBGene00044429"/>
</dbReference>
<dbReference type="EMBL" id="BX284602">
    <property type="protein sequence ID" value="CCD63702.1"/>
    <property type="molecule type" value="Genomic_DNA"/>
</dbReference>
<dbReference type="PhylomeDB" id="Q4W4Y9"/>
<dbReference type="RefSeq" id="NP_001022325.1">
    <property type="nucleotide sequence ID" value="NM_001027154.1"/>
</dbReference>
<reference evidence="3 4" key="1">
    <citation type="journal article" date="1998" name="Science">
        <title>Genome sequence of the nematode C. elegans: a platform for investigating biology.</title>
        <authorList>
            <consortium name="The C. elegans sequencing consortium"/>
            <person name="Sulson J.E."/>
            <person name="Waterston R."/>
        </authorList>
    </citation>
    <scope>NUCLEOTIDE SEQUENCE [LARGE SCALE GENOMIC DNA]</scope>
    <source>
        <strain evidence="3 4">Bristol N2</strain>
    </source>
</reference>
<feature type="region of interest" description="Disordered" evidence="1">
    <location>
        <begin position="31"/>
        <end position="111"/>
    </location>
</feature>
<feature type="compositionally biased region" description="Polar residues" evidence="1">
    <location>
        <begin position="31"/>
        <end position="62"/>
    </location>
</feature>
<sequence length="111" mass="11842">MKSLSVFTFIIFLTTLAETCMRTIPPDEVYITSTLPPEQDTTPGSPGTSATDATPTDSPVTQPTEPSTVTDPVTEPVTTPMAPLTPCQMCDGDSLTQDLGDPAKRPPTSWR</sequence>
<dbReference type="PANTHER" id="PTHR36517">
    <property type="entry name" value="PROTEIN CBG25732"/>
    <property type="match status" value="1"/>
</dbReference>
<evidence type="ECO:0000313" key="5">
    <source>
        <dbReference type="WormBase" id="T07H3.7"/>
    </source>
</evidence>
<evidence type="ECO:0000256" key="2">
    <source>
        <dbReference type="SAM" id="SignalP"/>
    </source>
</evidence>
<dbReference type="GeneID" id="3565333"/>
<organism evidence="3 4">
    <name type="scientific">Caenorhabditis elegans</name>
    <dbReference type="NCBI Taxonomy" id="6239"/>
    <lineage>
        <taxon>Eukaryota</taxon>
        <taxon>Metazoa</taxon>
        <taxon>Ecdysozoa</taxon>
        <taxon>Nematoda</taxon>
        <taxon>Chromadorea</taxon>
        <taxon>Rhabditida</taxon>
        <taxon>Rhabditina</taxon>
        <taxon>Rhabditomorpha</taxon>
        <taxon>Rhabditoidea</taxon>
        <taxon>Rhabditidae</taxon>
        <taxon>Peloderinae</taxon>
        <taxon>Caenorhabditis</taxon>
    </lineage>
</organism>
<dbReference type="AlphaFoldDB" id="Q4W4Y9"/>
<gene>
    <name evidence="3" type="ORF">CELE_T07H3.7</name>
    <name evidence="3 5" type="ORF">T07H3.7</name>
</gene>
<dbReference type="InParanoid" id="Q4W4Y9"/>
<feature type="compositionally biased region" description="Low complexity" evidence="1">
    <location>
        <begin position="63"/>
        <end position="80"/>
    </location>
</feature>
<evidence type="ECO:0000256" key="1">
    <source>
        <dbReference type="SAM" id="MobiDB-lite"/>
    </source>
</evidence>
<dbReference type="AGR" id="WB:WBGene00044429"/>
<evidence type="ECO:0000313" key="4">
    <source>
        <dbReference type="Proteomes" id="UP000001940"/>
    </source>
</evidence>
<dbReference type="PANTHER" id="PTHR36517:SF1">
    <property type="entry name" value="C6 DOMAIN-CONTAINING PROTEIN-RELATED"/>
    <property type="match status" value="1"/>
</dbReference>
<dbReference type="CTD" id="3565333"/>
<dbReference type="Proteomes" id="UP000001940">
    <property type="component" value="Chromosome II"/>
</dbReference>
<name>Q4W4Y9_CAEEL</name>
<dbReference type="OrthoDB" id="5906551at2759"/>
<dbReference type="HOGENOM" id="CLU_2160653_0_0_1"/>
<protein>
    <submittedName>
        <fullName evidence="3">Secreted protein</fullName>
    </submittedName>
</protein>
<feature type="chain" id="PRO_5004245889" evidence="2">
    <location>
        <begin position="18"/>
        <end position="111"/>
    </location>
</feature>
<evidence type="ECO:0000313" key="3">
    <source>
        <dbReference type="EMBL" id="CCD63702.1"/>
    </source>
</evidence>
<proteinExistence type="predicted"/>
<keyword evidence="2" id="KW-0732">Signal</keyword>
<dbReference type="KEGG" id="cel:CELE_T07H3.7"/>
<dbReference type="UCSC" id="T07H3.7">
    <property type="organism name" value="c. elegans"/>
</dbReference>